<dbReference type="EMBL" id="SEKV01000070">
    <property type="protein sequence ID" value="TFY65397.1"/>
    <property type="molecule type" value="Genomic_DNA"/>
</dbReference>
<evidence type="ECO:0000256" key="8">
    <source>
        <dbReference type="ARBA" id="ARBA00023002"/>
    </source>
</evidence>
<evidence type="ECO:0000256" key="6">
    <source>
        <dbReference type="ARBA" id="ARBA00022787"/>
    </source>
</evidence>
<dbReference type="Pfam" id="PF00175">
    <property type="entry name" value="NAD_binding_1"/>
    <property type="match status" value="1"/>
</dbReference>
<keyword evidence="6" id="KW-1000">Mitochondrion outer membrane</keyword>
<keyword evidence="6" id="KW-0472">Membrane</keyword>
<feature type="binding site" evidence="10">
    <location>
        <position position="219"/>
    </location>
    <ligand>
        <name>FAD</name>
        <dbReference type="ChEBI" id="CHEBI:57692"/>
    </ligand>
</feature>
<feature type="domain" description="FAD-binding FR-type" evidence="11">
    <location>
        <begin position="91"/>
        <end position="202"/>
    </location>
</feature>
<dbReference type="PRINTS" id="PR00406">
    <property type="entry name" value="CYTB5RDTASE"/>
</dbReference>
<evidence type="ECO:0000256" key="9">
    <source>
        <dbReference type="ARBA" id="ARBA00023027"/>
    </source>
</evidence>
<protein>
    <recommendedName>
        <fullName evidence="4">cytochrome-b5 reductase</fullName>
        <ecNumber evidence="4">1.6.2.2</ecNumber>
    </recommendedName>
</protein>
<proteinExistence type="inferred from homology"/>
<dbReference type="FunFam" id="3.40.50.80:FF:000009">
    <property type="entry name" value="NADH-cytochrome b5 reductase"/>
    <property type="match status" value="1"/>
</dbReference>
<dbReference type="EC" id="1.6.2.2" evidence="4"/>
<dbReference type="InterPro" id="IPR001433">
    <property type="entry name" value="OxRdtase_FAD/NAD-bd"/>
</dbReference>
<dbReference type="SUPFAM" id="SSF63380">
    <property type="entry name" value="Riboflavin synthase domain-like"/>
    <property type="match status" value="1"/>
</dbReference>
<evidence type="ECO:0000256" key="2">
    <source>
        <dbReference type="ARBA" id="ARBA00004572"/>
    </source>
</evidence>
<evidence type="ECO:0000313" key="12">
    <source>
        <dbReference type="EMBL" id="TFY65397.1"/>
    </source>
</evidence>
<evidence type="ECO:0000256" key="1">
    <source>
        <dbReference type="ARBA" id="ARBA00001974"/>
    </source>
</evidence>
<comment type="caution">
    <text evidence="12">The sequence shown here is derived from an EMBL/GenBank/DDBJ whole genome shotgun (WGS) entry which is preliminary data.</text>
</comment>
<evidence type="ECO:0000256" key="10">
    <source>
        <dbReference type="PIRSR" id="PIRSR601834-1"/>
    </source>
</evidence>
<feature type="binding site" evidence="10">
    <location>
        <position position="170"/>
    </location>
    <ligand>
        <name>FAD</name>
        <dbReference type="ChEBI" id="CHEBI:57692"/>
    </ligand>
</feature>
<dbReference type="PANTHER" id="PTHR19370:SF171">
    <property type="entry name" value="NADH-CYTOCHROME B5 REDUCTASE 2"/>
    <property type="match status" value="1"/>
</dbReference>
<organism evidence="12 13">
    <name type="scientific">Rhodofomes roseus</name>
    <dbReference type="NCBI Taxonomy" id="34475"/>
    <lineage>
        <taxon>Eukaryota</taxon>
        <taxon>Fungi</taxon>
        <taxon>Dikarya</taxon>
        <taxon>Basidiomycota</taxon>
        <taxon>Agaricomycotina</taxon>
        <taxon>Agaricomycetes</taxon>
        <taxon>Polyporales</taxon>
        <taxon>Rhodofomes</taxon>
    </lineage>
</organism>
<sequence length="368" mass="39614">MSFIRAAAPARASRLNQLATSARRYASTEPGAQKSSSSFPLIIGGAGIVGLAGYIYLNGLGLGTKSTAAPAAGAGKAYTPATNTTSPLDPSKFIDLPLKSIEPYNHNCAIYSFALPDNQAAQLPVASCVYLEASENHQNALRDEKGKPVHRPYTPISPSDYPGEVKFLIKRYEGGKMSQYIHSLKPGEPLAIKGPLPKIKYEINKWEEVGMIAGGSGITPMYQIVNYALSDPSNKTKFTLIFANVEERDILLKDEFDALKKKHPDSFNVVYTLDKPSEGWKGYKGYVNKDMLMQHIPPPNLGEKAKVFICGAYTRVVVAFGASSCAIGCVGPPGQVSAIAGKKDGMKQGPVGGILKELGYTEDQVFKF</sequence>
<dbReference type="GO" id="GO:0005741">
    <property type="term" value="C:mitochondrial outer membrane"/>
    <property type="evidence" value="ECO:0007669"/>
    <property type="project" value="UniProtKB-SubCell"/>
</dbReference>
<evidence type="ECO:0000256" key="3">
    <source>
        <dbReference type="ARBA" id="ARBA00006105"/>
    </source>
</evidence>
<dbReference type="GO" id="GO:0090524">
    <property type="term" value="F:cytochrome-b5 reductase activity, acting on NADH"/>
    <property type="evidence" value="ECO:0007669"/>
    <property type="project" value="UniProtKB-EC"/>
</dbReference>
<evidence type="ECO:0000313" key="13">
    <source>
        <dbReference type="Proteomes" id="UP000298390"/>
    </source>
</evidence>
<feature type="binding site" evidence="10">
    <location>
        <position position="176"/>
    </location>
    <ligand>
        <name>FAD</name>
        <dbReference type="ChEBI" id="CHEBI:57692"/>
    </ligand>
</feature>
<dbReference type="PANTHER" id="PTHR19370">
    <property type="entry name" value="NADH-CYTOCHROME B5 REDUCTASE"/>
    <property type="match status" value="1"/>
</dbReference>
<evidence type="ECO:0000256" key="4">
    <source>
        <dbReference type="ARBA" id="ARBA00012011"/>
    </source>
</evidence>
<feature type="binding site" evidence="10">
    <location>
        <position position="152"/>
    </location>
    <ligand>
        <name>FAD</name>
        <dbReference type="ChEBI" id="CHEBI:57692"/>
    </ligand>
</feature>
<feature type="binding site" evidence="10">
    <location>
        <position position="168"/>
    </location>
    <ligand>
        <name>FAD</name>
        <dbReference type="ChEBI" id="CHEBI:57692"/>
    </ligand>
</feature>
<dbReference type="CDD" id="cd06183">
    <property type="entry name" value="cyt_b5_reduct_like"/>
    <property type="match status" value="1"/>
</dbReference>
<dbReference type="STRING" id="34475.A0A4Y9YUJ2"/>
<feature type="binding site" evidence="10">
    <location>
        <position position="177"/>
    </location>
    <ligand>
        <name>FAD</name>
        <dbReference type="ChEBI" id="CHEBI:57692"/>
    </ligand>
</feature>
<dbReference type="InterPro" id="IPR039261">
    <property type="entry name" value="FNR_nucleotide-bd"/>
</dbReference>
<keyword evidence="9" id="KW-0520">NAD</keyword>
<dbReference type="Gene3D" id="2.40.30.10">
    <property type="entry name" value="Translation factors"/>
    <property type="match status" value="1"/>
</dbReference>
<accession>A0A4Y9YUJ2</accession>
<dbReference type="Pfam" id="PF00970">
    <property type="entry name" value="FAD_binding_6"/>
    <property type="match status" value="1"/>
</dbReference>
<dbReference type="InterPro" id="IPR001834">
    <property type="entry name" value="CBR-like"/>
</dbReference>
<evidence type="ECO:0000259" key="11">
    <source>
        <dbReference type="PROSITE" id="PS51384"/>
    </source>
</evidence>
<dbReference type="InterPro" id="IPR017938">
    <property type="entry name" value="Riboflavin_synthase-like_b-brl"/>
</dbReference>
<reference evidence="12 13" key="1">
    <citation type="submission" date="2019-01" db="EMBL/GenBank/DDBJ databases">
        <title>Genome sequencing of the rare red list fungi Fomitopsis rosea.</title>
        <authorList>
            <person name="Buettner E."/>
            <person name="Kellner H."/>
        </authorList>
    </citation>
    <scope>NUCLEOTIDE SEQUENCE [LARGE SCALE GENOMIC DNA]</scope>
    <source>
        <strain evidence="12 13">DSM 105464</strain>
    </source>
</reference>
<keyword evidence="5 10" id="KW-0285">Flavoprotein</keyword>
<dbReference type="Gene3D" id="3.40.50.80">
    <property type="entry name" value="Nucleotide-binding domain of ferredoxin-NADP reductase (FNR) module"/>
    <property type="match status" value="1"/>
</dbReference>
<comment type="similarity">
    <text evidence="3">Belongs to the flavoprotein pyridine nucleotide cytochrome reductase family.</text>
</comment>
<dbReference type="SUPFAM" id="SSF52343">
    <property type="entry name" value="Ferredoxin reductase-like, C-terminal NADP-linked domain"/>
    <property type="match status" value="1"/>
</dbReference>
<feature type="binding site" evidence="10">
    <location>
        <position position="178"/>
    </location>
    <ligand>
        <name>FAD</name>
        <dbReference type="ChEBI" id="CHEBI:57692"/>
    </ligand>
</feature>
<comment type="subcellular location">
    <subcellularLocation>
        <location evidence="2">Mitochondrion outer membrane</location>
        <topology evidence="2">Single-pass membrane protein</topology>
    </subcellularLocation>
</comment>
<dbReference type="PROSITE" id="PS51384">
    <property type="entry name" value="FAD_FR"/>
    <property type="match status" value="1"/>
</dbReference>
<evidence type="ECO:0000256" key="5">
    <source>
        <dbReference type="ARBA" id="ARBA00022630"/>
    </source>
</evidence>
<dbReference type="InterPro" id="IPR008333">
    <property type="entry name" value="Cbr1-like_FAD-bd_dom"/>
</dbReference>
<comment type="cofactor">
    <cofactor evidence="1 10">
        <name>FAD</name>
        <dbReference type="ChEBI" id="CHEBI:57692"/>
    </cofactor>
</comment>
<dbReference type="AlphaFoldDB" id="A0A4Y9YUJ2"/>
<gene>
    <name evidence="12" type="ORF">EVJ58_g2009</name>
</gene>
<evidence type="ECO:0000256" key="7">
    <source>
        <dbReference type="ARBA" id="ARBA00022827"/>
    </source>
</evidence>
<keyword evidence="7 10" id="KW-0274">FAD</keyword>
<keyword evidence="8" id="KW-0560">Oxidoreductase</keyword>
<keyword evidence="6" id="KW-0496">Mitochondrion</keyword>
<dbReference type="Proteomes" id="UP000298390">
    <property type="component" value="Unassembled WGS sequence"/>
</dbReference>
<name>A0A4Y9YUJ2_9APHY</name>
<feature type="binding site" evidence="10">
    <location>
        <position position="153"/>
    </location>
    <ligand>
        <name>FAD</name>
        <dbReference type="ChEBI" id="CHEBI:57692"/>
    </ligand>
</feature>
<dbReference type="InterPro" id="IPR017927">
    <property type="entry name" value="FAD-bd_FR_type"/>
</dbReference>
<feature type="binding site" evidence="10">
    <location>
        <position position="151"/>
    </location>
    <ligand>
        <name>FAD</name>
        <dbReference type="ChEBI" id="CHEBI:57692"/>
    </ligand>
</feature>